<gene>
    <name evidence="9" type="ORF">OB236_27595</name>
</gene>
<keyword evidence="5" id="KW-0472">Membrane</keyword>
<dbReference type="Gene3D" id="3.40.190.10">
    <property type="entry name" value="Periplasmic binding protein-like II"/>
    <property type="match status" value="2"/>
</dbReference>
<comment type="similarity">
    <text evidence="1">Belongs to the bacterial solute-binding protein 1 family.</text>
</comment>
<evidence type="ECO:0000256" key="4">
    <source>
        <dbReference type="ARBA" id="ARBA00022729"/>
    </source>
</evidence>
<evidence type="ECO:0000256" key="2">
    <source>
        <dbReference type="ARBA" id="ARBA00022448"/>
    </source>
</evidence>
<dbReference type="PANTHER" id="PTHR43649">
    <property type="entry name" value="ARABINOSE-BINDING PROTEIN-RELATED"/>
    <property type="match status" value="1"/>
</dbReference>
<evidence type="ECO:0000256" key="7">
    <source>
        <dbReference type="ARBA" id="ARBA00023288"/>
    </source>
</evidence>
<comment type="caution">
    <text evidence="9">The sequence shown here is derived from an EMBL/GenBank/DDBJ whole genome shotgun (WGS) entry which is preliminary data.</text>
</comment>
<feature type="chain" id="PRO_5045327341" evidence="8">
    <location>
        <begin position="25"/>
        <end position="431"/>
    </location>
</feature>
<keyword evidence="4 8" id="KW-0732">Signal</keyword>
<evidence type="ECO:0000256" key="5">
    <source>
        <dbReference type="ARBA" id="ARBA00023136"/>
    </source>
</evidence>
<reference evidence="9 10" key="1">
    <citation type="submission" date="2022-09" db="EMBL/GenBank/DDBJ databases">
        <authorList>
            <person name="Han X.L."/>
            <person name="Wang Q."/>
            <person name="Lu T."/>
        </authorList>
    </citation>
    <scope>NUCLEOTIDE SEQUENCE [LARGE SCALE GENOMIC DNA]</scope>
    <source>
        <strain evidence="9 10">WQ 127069</strain>
    </source>
</reference>
<keyword evidence="7" id="KW-0449">Lipoprotein</keyword>
<dbReference type="SUPFAM" id="SSF53850">
    <property type="entry name" value="Periplasmic binding protein-like II"/>
    <property type="match status" value="1"/>
</dbReference>
<name>A0ABT2UML7_9BACL</name>
<organism evidence="9 10">
    <name type="scientific">Paenibacillus baimaensis</name>
    <dbReference type="NCBI Taxonomy" id="2982185"/>
    <lineage>
        <taxon>Bacteria</taxon>
        <taxon>Bacillati</taxon>
        <taxon>Bacillota</taxon>
        <taxon>Bacilli</taxon>
        <taxon>Bacillales</taxon>
        <taxon>Paenibacillaceae</taxon>
        <taxon>Paenibacillus</taxon>
    </lineage>
</organism>
<evidence type="ECO:0000256" key="6">
    <source>
        <dbReference type="ARBA" id="ARBA00023139"/>
    </source>
</evidence>
<dbReference type="InterPro" id="IPR006059">
    <property type="entry name" value="SBP"/>
</dbReference>
<evidence type="ECO:0000256" key="1">
    <source>
        <dbReference type="ARBA" id="ARBA00008520"/>
    </source>
</evidence>
<evidence type="ECO:0000313" key="9">
    <source>
        <dbReference type="EMBL" id="MCU6795888.1"/>
    </source>
</evidence>
<dbReference type="Proteomes" id="UP001652445">
    <property type="component" value="Unassembled WGS sequence"/>
</dbReference>
<evidence type="ECO:0000256" key="8">
    <source>
        <dbReference type="SAM" id="SignalP"/>
    </source>
</evidence>
<keyword evidence="6" id="KW-0564">Palmitate</keyword>
<keyword evidence="2" id="KW-0813">Transport</keyword>
<sequence>MKRSLTAGSALVLLMSFLTGCATNGDKSADTKTANNNAKPKKEVTLKIFQAKVEISEQLNKLKDEYEKTHPGVKVQIETVIGTDYNTILKTKFAAGEMPDIFNNEGFQQLETWKDRVEDLSDQPWAKDVFDFAKEPTTINGKLYGMPVSLEGYGFVYNKDLFAKANITELPKTLSQLEDVSKKLQANGVTPFVNMFQVWSSLGRHFFNNPMAKQPNTDAFIKDLNDGKVKFAGNPIFADSLNMLDLIVKYGNKNQLTTDYNSFIATFGSGQAAIMQSGNWTLPLIQKIDPKINVGLMPIPINEDVALNDKLFVGVPNNWVIHKDSQVKPEAKEFLNWLVTSDIGKNYLAKEFKFIPALKTIPADAASVGTPGEDIAKYLKENKVLGWHWPKYPDGSPQEMAASLQKYIAGKVNRDQLLAEFQGTWDKMKTK</sequence>
<dbReference type="InterPro" id="IPR050490">
    <property type="entry name" value="Bact_solute-bd_prot1"/>
</dbReference>
<keyword evidence="3" id="KW-1003">Cell membrane</keyword>
<dbReference type="PANTHER" id="PTHR43649:SF33">
    <property type="entry name" value="POLYGALACTURONAN_RHAMNOGALACTURONAN-BINDING PROTEIN YTCQ"/>
    <property type="match status" value="1"/>
</dbReference>
<evidence type="ECO:0000313" key="10">
    <source>
        <dbReference type="Proteomes" id="UP001652445"/>
    </source>
</evidence>
<proteinExistence type="inferred from homology"/>
<dbReference type="Pfam" id="PF01547">
    <property type="entry name" value="SBP_bac_1"/>
    <property type="match status" value="1"/>
</dbReference>
<dbReference type="InterPro" id="IPR006061">
    <property type="entry name" value="SBP_1_CS"/>
</dbReference>
<feature type="signal peptide" evidence="8">
    <location>
        <begin position="1"/>
        <end position="24"/>
    </location>
</feature>
<accession>A0ABT2UML7</accession>
<keyword evidence="10" id="KW-1185">Reference proteome</keyword>
<evidence type="ECO:0000256" key="3">
    <source>
        <dbReference type="ARBA" id="ARBA00022475"/>
    </source>
</evidence>
<protein>
    <submittedName>
        <fullName evidence="9">ABC transporter substrate-binding protein</fullName>
    </submittedName>
</protein>
<dbReference type="RefSeq" id="WP_262686781.1">
    <property type="nucleotide sequence ID" value="NZ_JAOQIO010000095.1"/>
</dbReference>
<dbReference type="PROSITE" id="PS01037">
    <property type="entry name" value="SBP_BACTERIAL_1"/>
    <property type="match status" value="1"/>
</dbReference>
<dbReference type="EMBL" id="JAOQIO010000095">
    <property type="protein sequence ID" value="MCU6795888.1"/>
    <property type="molecule type" value="Genomic_DNA"/>
</dbReference>
<dbReference type="PROSITE" id="PS51257">
    <property type="entry name" value="PROKAR_LIPOPROTEIN"/>
    <property type="match status" value="1"/>
</dbReference>